<dbReference type="PANTHER" id="PTHR23407">
    <property type="entry name" value="ATPASE INHIBITOR/5-FORMYLTETRAHYDROFOLATE CYCLO-LIGASE"/>
    <property type="match status" value="1"/>
</dbReference>
<dbReference type="Gene3D" id="3.40.50.10420">
    <property type="entry name" value="NagB/RpiA/CoA transferase-like"/>
    <property type="match status" value="1"/>
</dbReference>
<organism evidence="6 7">
    <name type="scientific">Bibersteinia trehalosi Y31</name>
    <dbReference type="NCBI Taxonomy" id="1261658"/>
    <lineage>
        <taxon>Bacteria</taxon>
        <taxon>Pseudomonadati</taxon>
        <taxon>Pseudomonadota</taxon>
        <taxon>Gammaproteobacteria</taxon>
        <taxon>Pasteurellales</taxon>
        <taxon>Pasteurellaceae</taxon>
        <taxon>Bibersteinia</taxon>
    </lineage>
</organism>
<comment type="similarity">
    <text evidence="1 5">Belongs to the 5-formyltetrahydrofolate cyclo-ligase family.</text>
</comment>
<dbReference type="GO" id="GO:0035999">
    <property type="term" value="P:tetrahydrofolate interconversion"/>
    <property type="evidence" value="ECO:0007669"/>
    <property type="project" value="TreeGrafter"/>
</dbReference>
<dbReference type="EC" id="6.3.3.2" evidence="5"/>
<dbReference type="GO" id="GO:0046872">
    <property type="term" value="F:metal ion binding"/>
    <property type="evidence" value="ECO:0007669"/>
    <property type="project" value="UniProtKB-KW"/>
</dbReference>
<evidence type="ECO:0000256" key="2">
    <source>
        <dbReference type="ARBA" id="ARBA00022741"/>
    </source>
</evidence>
<dbReference type="Proteomes" id="UP000078358">
    <property type="component" value="Unassembled WGS sequence"/>
</dbReference>
<dbReference type="AlphaFoldDB" id="A0A179D0I7"/>
<gene>
    <name evidence="6" type="ORF">F480_03965</name>
</gene>
<feature type="binding site" evidence="4">
    <location>
        <position position="63"/>
    </location>
    <ligand>
        <name>substrate</name>
    </ligand>
</feature>
<dbReference type="PIRSF" id="PIRSF006806">
    <property type="entry name" value="FTHF_cligase"/>
    <property type="match status" value="1"/>
</dbReference>
<keyword evidence="5" id="KW-0479">Metal-binding</keyword>
<feature type="binding site" evidence="4">
    <location>
        <position position="58"/>
    </location>
    <ligand>
        <name>substrate</name>
    </ligand>
</feature>
<evidence type="ECO:0000313" key="7">
    <source>
        <dbReference type="Proteomes" id="UP000078358"/>
    </source>
</evidence>
<keyword evidence="5" id="KW-0460">Magnesium</keyword>
<accession>A0A179D0I7</accession>
<comment type="catalytic activity">
    <reaction evidence="5">
        <text>(6S)-5-formyl-5,6,7,8-tetrahydrofolate + ATP = (6R)-5,10-methenyltetrahydrofolate + ADP + phosphate</text>
        <dbReference type="Rhea" id="RHEA:10488"/>
        <dbReference type="ChEBI" id="CHEBI:30616"/>
        <dbReference type="ChEBI" id="CHEBI:43474"/>
        <dbReference type="ChEBI" id="CHEBI:57455"/>
        <dbReference type="ChEBI" id="CHEBI:57457"/>
        <dbReference type="ChEBI" id="CHEBI:456216"/>
        <dbReference type="EC" id="6.3.3.2"/>
    </reaction>
</comment>
<dbReference type="GO" id="GO:0009396">
    <property type="term" value="P:folic acid-containing compound biosynthetic process"/>
    <property type="evidence" value="ECO:0007669"/>
    <property type="project" value="TreeGrafter"/>
</dbReference>
<evidence type="ECO:0000256" key="4">
    <source>
        <dbReference type="PIRSR" id="PIRSR006806-1"/>
    </source>
</evidence>
<dbReference type="RefSeq" id="WP_064318362.1">
    <property type="nucleotide sequence ID" value="NZ_JACI01000001.1"/>
</dbReference>
<dbReference type="Pfam" id="PF01812">
    <property type="entry name" value="5-FTHF_cyc-lig"/>
    <property type="match status" value="1"/>
</dbReference>
<dbReference type="PATRIC" id="fig|1261658.3.peg.803"/>
<reference evidence="6 7" key="1">
    <citation type="submission" date="2014-01" db="EMBL/GenBank/DDBJ databases">
        <authorList>
            <person name="Zuccon D."/>
        </authorList>
    </citation>
    <scope>NUCLEOTIDE SEQUENCE [LARGE SCALE GENOMIC DNA]</scope>
    <source>
        <strain evidence="6 7">Y31</strain>
    </source>
</reference>
<sequence>MTASGQNQLEIYKNLRQTMRAKRLALSDIEQAQAAQTVLYQAIELFQHYHPSTVALYLPFNGEISPLAILEFLQKQFIRCCLPVLHPFTPNHLQFFAYSSEQDLHKNRFAILEPKLNVQKIVPLSEIDLIFVPLVACDKQHNRLGMGGGFYDRTLAQMPNAVTVGLAHCCQCIEQLPTQSWDIPLKHILLG</sequence>
<comment type="caution">
    <text evidence="6">The sequence shown here is derived from an EMBL/GenBank/DDBJ whole genome shotgun (WGS) entry which is preliminary data.</text>
</comment>
<dbReference type="InterPro" id="IPR037171">
    <property type="entry name" value="NagB/RpiA_transferase-like"/>
</dbReference>
<feature type="binding site" evidence="4">
    <location>
        <begin position="143"/>
        <end position="151"/>
    </location>
    <ligand>
        <name>ATP</name>
        <dbReference type="ChEBI" id="CHEBI:30616"/>
    </ligand>
</feature>
<evidence type="ECO:0000256" key="5">
    <source>
        <dbReference type="RuleBase" id="RU361279"/>
    </source>
</evidence>
<evidence type="ECO:0000313" key="6">
    <source>
        <dbReference type="EMBL" id="OAQ15685.1"/>
    </source>
</evidence>
<evidence type="ECO:0000256" key="3">
    <source>
        <dbReference type="ARBA" id="ARBA00022840"/>
    </source>
</evidence>
<keyword evidence="2 4" id="KW-0547">Nucleotide-binding</keyword>
<dbReference type="PANTHER" id="PTHR23407:SF1">
    <property type="entry name" value="5-FORMYLTETRAHYDROFOLATE CYCLO-LIGASE"/>
    <property type="match status" value="1"/>
</dbReference>
<dbReference type="InterPro" id="IPR002698">
    <property type="entry name" value="FTHF_cligase"/>
</dbReference>
<dbReference type="EMBL" id="JACI01000001">
    <property type="protein sequence ID" value="OAQ15685.1"/>
    <property type="molecule type" value="Genomic_DNA"/>
</dbReference>
<evidence type="ECO:0000256" key="1">
    <source>
        <dbReference type="ARBA" id="ARBA00010638"/>
    </source>
</evidence>
<keyword evidence="3 4" id="KW-0067">ATP-binding</keyword>
<dbReference type="GO" id="GO:0030272">
    <property type="term" value="F:5-formyltetrahydrofolate cyclo-ligase activity"/>
    <property type="evidence" value="ECO:0007669"/>
    <property type="project" value="UniProtKB-EC"/>
</dbReference>
<dbReference type="NCBIfam" id="TIGR02727">
    <property type="entry name" value="MTHFS_bact"/>
    <property type="match status" value="1"/>
</dbReference>
<comment type="cofactor">
    <cofactor evidence="5">
        <name>Mg(2+)</name>
        <dbReference type="ChEBI" id="CHEBI:18420"/>
    </cofactor>
</comment>
<name>A0A179D0I7_BIBTR</name>
<dbReference type="GO" id="GO:0005524">
    <property type="term" value="F:ATP binding"/>
    <property type="evidence" value="ECO:0007669"/>
    <property type="project" value="UniProtKB-KW"/>
</dbReference>
<dbReference type="InterPro" id="IPR024185">
    <property type="entry name" value="FTHF_cligase-like_sf"/>
</dbReference>
<dbReference type="SUPFAM" id="SSF100950">
    <property type="entry name" value="NagB/RpiA/CoA transferase-like"/>
    <property type="match status" value="1"/>
</dbReference>
<protein>
    <recommendedName>
        <fullName evidence="5">5-formyltetrahydrofolate cyclo-ligase</fullName>
        <ecNumber evidence="5">6.3.3.2</ecNumber>
    </recommendedName>
</protein>
<proteinExistence type="inferred from homology"/>